<evidence type="ECO:0000313" key="1">
    <source>
        <dbReference type="EMBL" id="EGF24975.1"/>
    </source>
</evidence>
<reference evidence="1 2" key="1">
    <citation type="journal article" date="2013" name="Mar. Genomics">
        <title>Expression of sulfatases in Rhodopirellula baltica and the diversity of sulfatases in the genus Rhodopirellula.</title>
        <authorList>
            <person name="Wegner C.E."/>
            <person name="Richter-Heitmann T."/>
            <person name="Klindworth A."/>
            <person name="Klockow C."/>
            <person name="Richter M."/>
            <person name="Achstetter T."/>
            <person name="Glockner F.O."/>
            <person name="Harder J."/>
        </authorList>
    </citation>
    <scope>NUCLEOTIDE SEQUENCE [LARGE SCALE GENOMIC DNA]</scope>
    <source>
        <strain evidence="1 2">WH47</strain>
    </source>
</reference>
<organism evidence="1 2">
    <name type="scientific">Rhodopirellula baltica WH47</name>
    <dbReference type="NCBI Taxonomy" id="991778"/>
    <lineage>
        <taxon>Bacteria</taxon>
        <taxon>Pseudomonadati</taxon>
        <taxon>Planctomycetota</taxon>
        <taxon>Planctomycetia</taxon>
        <taxon>Pirellulales</taxon>
        <taxon>Pirellulaceae</taxon>
        <taxon>Rhodopirellula</taxon>
    </lineage>
</organism>
<dbReference type="AlphaFoldDB" id="F2AZD5"/>
<accession>F2AZD5</accession>
<name>F2AZD5_RHOBT</name>
<dbReference type="Proteomes" id="UP000006222">
    <property type="component" value="Unassembled WGS sequence"/>
</dbReference>
<gene>
    <name evidence="1" type="ORF">RBWH47_02828</name>
</gene>
<sequence length="42" mass="4598">MTGCRASEPVARWSPTESSLNSLRMANAVSENRYGEPAWLGD</sequence>
<evidence type="ECO:0000313" key="2">
    <source>
        <dbReference type="Proteomes" id="UP000006222"/>
    </source>
</evidence>
<comment type="caution">
    <text evidence="1">The sequence shown here is derived from an EMBL/GenBank/DDBJ whole genome shotgun (WGS) entry which is preliminary data.</text>
</comment>
<proteinExistence type="predicted"/>
<dbReference type="EMBL" id="AFAR01000257">
    <property type="protein sequence ID" value="EGF24975.1"/>
    <property type="molecule type" value="Genomic_DNA"/>
</dbReference>
<protein>
    <submittedName>
        <fullName evidence="1">Uncharacterized protein</fullName>
    </submittedName>
</protein>